<dbReference type="AlphaFoldDB" id="A0A0F9SS89"/>
<sequence length="87" mass="9496">MQTPLTQAHHVVTHPQHHLRNTAVLAINWERLKAARGQTVNYNRIGPPCYVVGPECPSIAAARSARIPGVVRQIAARKGYDLPPDAA</sequence>
<dbReference type="EMBL" id="LAZR01000420">
    <property type="protein sequence ID" value="KKN69734.1"/>
    <property type="molecule type" value="Genomic_DNA"/>
</dbReference>
<organism evidence="1">
    <name type="scientific">marine sediment metagenome</name>
    <dbReference type="NCBI Taxonomy" id="412755"/>
    <lineage>
        <taxon>unclassified sequences</taxon>
        <taxon>metagenomes</taxon>
        <taxon>ecological metagenomes</taxon>
    </lineage>
</organism>
<protein>
    <submittedName>
        <fullName evidence="1">Uncharacterized protein</fullName>
    </submittedName>
</protein>
<accession>A0A0F9SS89</accession>
<name>A0A0F9SS89_9ZZZZ</name>
<gene>
    <name evidence="1" type="ORF">LCGC14_0438340</name>
</gene>
<evidence type="ECO:0000313" key="1">
    <source>
        <dbReference type="EMBL" id="KKN69734.1"/>
    </source>
</evidence>
<comment type="caution">
    <text evidence="1">The sequence shown here is derived from an EMBL/GenBank/DDBJ whole genome shotgun (WGS) entry which is preliminary data.</text>
</comment>
<reference evidence="1" key="1">
    <citation type="journal article" date="2015" name="Nature">
        <title>Complex archaea that bridge the gap between prokaryotes and eukaryotes.</title>
        <authorList>
            <person name="Spang A."/>
            <person name="Saw J.H."/>
            <person name="Jorgensen S.L."/>
            <person name="Zaremba-Niedzwiedzka K."/>
            <person name="Martijn J."/>
            <person name="Lind A.E."/>
            <person name="van Eijk R."/>
            <person name="Schleper C."/>
            <person name="Guy L."/>
            <person name="Ettema T.J."/>
        </authorList>
    </citation>
    <scope>NUCLEOTIDE SEQUENCE</scope>
</reference>
<proteinExistence type="predicted"/>